<sequence length="485" mass="56314">MKNSLFLLLFLCFIPCVSQTLKIDELTSDDYLSDLSVLNQLIKKQHPNPYKIISEKEQLKEKKQALTLLKKTPSYPNFLKCINRIGDGHLAYGPPDEFTYDMIENSSFFPFPVFVKDHRIFTNIKSKILPYGTEITRIQNITTQELVDRMNKHIHGDNYSVTKTASELTSSFPLYFSNLIERNPKTFKIEYLDIKTKDVKTITLSSIDYYELYRIDKLSILPINKLEKESTIHPHYYKEKKIGVLTVNSFDLTETYAYEEFSKFFKRVNKEKYNNIAIDLRNNEGGNPNIAALLFSFITDSSFKNVFNYRASSIKIEKENLLNDYGNPAGEDEVRGFENFLYQRFNETKDSLYIGNDRLKEGVLENFPADKDNFKGNVYLIVGGQTFSAAVYFAKLFKDHNRGKTIGEETGGNENSTFAGYFLTYKLPKTKLQVRIPITELFFDKNTTSKHGIIPDNKIPIQKYLEYSLLEKDPEIQFLFDTYLH</sequence>
<comment type="caution">
    <text evidence="3">The sequence shown here is derived from an EMBL/GenBank/DDBJ whole genome shotgun (WGS) entry which is preliminary data.</text>
</comment>
<dbReference type="PANTHER" id="PTHR32060">
    <property type="entry name" value="TAIL-SPECIFIC PROTEASE"/>
    <property type="match status" value="1"/>
</dbReference>
<reference evidence="3 4" key="1">
    <citation type="submission" date="2014-04" db="EMBL/GenBank/DDBJ databases">
        <title>Aquimarina sp. 22II-S11-z7 Genome Sequencing.</title>
        <authorList>
            <person name="Lai Q."/>
        </authorList>
    </citation>
    <scope>NUCLEOTIDE SEQUENCE [LARGE SCALE GENOMIC DNA]</scope>
    <source>
        <strain evidence="3 4">22II-S11-z7</strain>
    </source>
</reference>
<dbReference type="GO" id="GO:0008236">
    <property type="term" value="F:serine-type peptidase activity"/>
    <property type="evidence" value="ECO:0007669"/>
    <property type="project" value="InterPro"/>
</dbReference>
<feature type="signal peptide" evidence="1">
    <location>
        <begin position="1"/>
        <end position="18"/>
    </location>
</feature>
<gene>
    <name evidence="3" type="ORF">ATO12_06715</name>
</gene>
<protein>
    <recommendedName>
        <fullName evidence="2">Tail specific protease domain-containing protein</fullName>
    </recommendedName>
</protein>
<dbReference type="Pfam" id="PF03572">
    <property type="entry name" value="Peptidase_S41"/>
    <property type="match status" value="1"/>
</dbReference>
<keyword evidence="1" id="KW-0732">Signal</keyword>
<evidence type="ECO:0000259" key="2">
    <source>
        <dbReference type="Pfam" id="PF03572"/>
    </source>
</evidence>
<dbReference type="Proteomes" id="UP000023541">
    <property type="component" value="Unassembled WGS sequence"/>
</dbReference>
<dbReference type="InterPro" id="IPR029045">
    <property type="entry name" value="ClpP/crotonase-like_dom_sf"/>
</dbReference>
<dbReference type="PANTHER" id="PTHR32060:SF22">
    <property type="entry name" value="CARBOXYL-TERMINAL-PROCESSING PEPTIDASE 3, CHLOROPLASTIC"/>
    <property type="match status" value="1"/>
</dbReference>
<dbReference type="InterPro" id="IPR005151">
    <property type="entry name" value="Tail-specific_protease"/>
</dbReference>
<dbReference type="EMBL" id="AQRA01000013">
    <property type="protein sequence ID" value="EZH71647.1"/>
    <property type="molecule type" value="Genomic_DNA"/>
</dbReference>
<proteinExistence type="predicted"/>
<name>A0A023BNL7_9FLAO</name>
<feature type="chain" id="PRO_5001511698" description="Tail specific protease domain-containing protein" evidence="1">
    <location>
        <begin position="19"/>
        <end position="485"/>
    </location>
</feature>
<feature type="domain" description="Tail specific protease" evidence="2">
    <location>
        <begin position="241"/>
        <end position="458"/>
    </location>
</feature>
<dbReference type="GO" id="GO:0006508">
    <property type="term" value="P:proteolysis"/>
    <property type="evidence" value="ECO:0007669"/>
    <property type="project" value="InterPro"/>
</dbReference>
<evidence type="ECO:0000256" key="1">
    <source>
        <dbReference type="SAM" id="SignalP"/>
    </source>
</evidence>
<dbReference type="OrthoDB" id="5480566at2"/>
<dbReference type="eggNOG" id="COG0793">
    <property type="taxonomic scope" value="Bacteria"/>
</dbReference>
<dbReference type="STRING" id="1317122.ATO12_06715"/>
<keyword evidence="4" id="KW-1185">Reference proteome</keyword>
<accession>A0A023BNL7</accession>
<organism evidence="3 4">
    <name type="scientific">Aquimarina atlantica</name>
    <dbReference type="NCBI Taxonomy" id="1317122"/>
    <lineage>
        <taxon>Bacteria</taxon>
        <taxon>Pseudomonadati</taxon>
        <taxon>Bacteroidota</taxon>
        <taxon>Flavobacteriia</taxon>
        <taxon>Flavobacteriales</taxon>
        <taxon>Flavobacteriaceae</taxon>
        <taxon>Aquimarina</taxon>
    </lineage>
</organism>
<dbReference type="SUPFAM" id="SSF52096">
    <property type="entry name" value="ClpP/crotonase"/>
    <property type="match status" value="1"/>
</dbReference>
<evidence type="ECO:0000313" key="4">
    <source>
        <dbReference type="Proteomes" id="UP000023541"/>
    </source>
</evidence>
<dbReference type="Gene3D" id="3.90.226.10">
    <property type="entry name" value="2-enoyl-CoA Hydratase, Chain A, domain 1"/>
    <property type="match status" value="1"/>
</dbReference>
<dbReference type="AlphaFoldDB" id="A0A023BNL7"/>
<evidence type="ECO:0000313" key="3">
    <source>
        <dbReference type="EMBL" id="EZH71647.1"/>
    </source>
</evidence>
<dbReference type="GO" id="GO:0004175">
    <property type="term" value="F:endopeptidase activity"/>
    <property type="evidence" value="ECO:0007669"/>
    <property type="project" value="TreeGrafter"/>
</dbReference>
<dbReference type="RefSeq" id="WP_034247027.1">
    <property type="nucleotide sequence ID" value="NZ_AQRA01000013.1"/>
</dbReference>